<feature type="chain" id="PRO_5046304243" evidence="1">
    <location>
        <begin position="22"/>
        <end position="168"/>
    </location>
</feature>
<name>A0ABR7HHT0_9FIRM</name>
<gene>
    <name evidence="2" type="ORF">H8R91_00745</name>
</gene>
<keyword evidence="1" id="KW-0732">Signal</keyword>
<evidence type="ECO:0000313" key="3">
    <source>
        <dbReference type="Proteomes" id="UP000636755"/>
    </source>
</evidence>
<dbReference type="Proteomes" id="UP000636755">
    <property type="component" value="Unassembled WGS sequence"/>
</dbReference>
<dbReference type="PROSITE" id="PS51257">
    <property type="entry name" value="PROKAR_LIPOPROTEIN"/>
    <property type="match status" value="1"/>
</dbReference>
<evidence type="ECO:0000313" key="2">
    <source>
        <dbReference type="EMBL" id="MBC5727073.1"/>
    </source>
</evidence>
<dbReference type="EMBL" id="JACOPS010000001">
    <property type="protein sequence ID" value="MBC5727073.1"/>
    <property type="molecule type" value="Genomic_DNA"/>
</dbReference>
<evidence type="ECO:0000256" key="1">
    <source>
        <dbReference type="SAM" id="SignalP"/>
    </source>
</evidence>
<organism evidence="2 3">
    <name type="scientific">Ruminococcus intestinalis</name>
    <dbReference type="NCBI Taxonomy" id="2763066"/>
    <lineage>
        <taxon>Bacteria</taxon>
        <taxon>Bacillati</taxon>
        <taxon>Bacillota</taxon>
        <taxon>Clostridia</taxon>
        <taxon>Eubacteriales</taxon>
        <taxon>Oscillospiraceae</taxon>
        <taxon>Ruminococcus</taxon>
    </lineage>
</organism>
<accession>A0ABR7HHT0</accession>
<feature type="signal peptide" evidence="1">
    <location>
        <begin position="1"/>
        <end position="21"/>
    </location>
</feature>
<keyword evidence="3" id="KW-1185">Reference proteome</keyword>
<protein>
    <submittedName>
        <fullName evidence="2">Uncharacterized protein</fullName>
    </submittedName>
</protein>
<sequence length="168" mass="18593">MKKLRLFVLFFLMAIIFSACQSNEVKKSIITNFNADFTASKGDFSAGGSITANDGQTELVFNKPQTVDGLKIGNDGGEISIEIDDLTSTADEAYLPNDNLLQLIHCVATEICDGREILYQKNNESDTYILETSKGKCTYSVDKNGYILSAQINSKNFRIDFSNQYELG</sequence>
<reference evidence="2 3" key="1">
    <citation type="submission" date="2020-08" db="EMBL/GenBank/DDBJ databases">
        <title>Genome public.</title>
        <authorList>
            <person name="Liu C."/>
            <person name="Sun Q."/>
        </authorList>
    </citation>
    <scope>NUCLEOTIDE SEQUENCE [LARGE SCALE GENOMIC DNA]</scope>
    <source>
        <strain evidence="2 3">NSJ-71</strain>
    </source>
</reference>
<comment type="caution">
    <text evidence="2">The sequence shown here is derived from an EMBL/GenBank/DDBJ whole genome shotgun (WGS) entry which is preliminary data.</text>
</comment>
<proteinExistence type="predicted"/>
<dbReference type="RefSeq" id="WP_022233974.1">
    <property type="nucleotide sequence ID" value="NZ_JACOPS010000001.1"/>
</dbReference>